<dbReference type="InterPro" id="IPR036291">
    <property type="entry name" value="NAD(P)-bd_dom_sf"/>
</dbReference>
<evidence type="ECO:0000313" key="5">
    <source>
        <dbReference type="EMBL" id="JAG96283.1"/>
    </source>
</evidence>
<keyword evidence="2" id="KW-0560">Oxidoreductase</keyword>
<dbReference type="Gene3D" id="3.40.50.720">
    <property type="entry name" value="NAD(P)-binding Rossmann-like Domain"/>
    <property type="match status" value="1"/>
</dbReference>
<sequence>MAGFPKQTGTGTPPQQRNEDFGQQDAPAVEREHLRMQTAGNERCYFKPFYQDWSLQITLRLTGKVAIITGGSWGIGAATVRLFSKHGAKVIIMDNEGEKGKKFANSLSPPASHIKCDLSNEDQVHKAVNSVIAKYNQLDIMFNNAEIIERFTMSIEQCDMGAFHRMMNKNMNEVMHGLKYAAREMKSKGEGCIISTAGITRHNYLAAYAASKHAVIGLTKDGAAELAKYSIRVNCVSSYGFGTTVSDDDIAEAVLYLASKEAKHVSGHNIEVNGL</sequence>
<proteinExistence type="inferred from homology"/>
<dbReference type="AlphaFoldDB" id="A0A0D6R1Y3"/>
<dbReference type="PRINTS" id="PR00081">
    <property type="entry name" value="GDHRDH"/>
</dbReference>
<dbReference type="FunFam" id="3.40.50.720:FF:000084">
    <property type="entry name" value="Short-chain dehydrogenase reductase"/>
    <property type="match status" value="1"/>
</dbReference>
<dbReference type="EMBL" id="GCKF01037977">
    <property type="protein sequence ID" value="JAG96283.1"/>
    <property type="molecule type" value="Transcribed_RNA"/>
</dbReference>
<organism evidence="5">
    <name type="scientific">Araucaria cunninghamii</name>
    <name type="common">Hoop pine</name>
    <name type="synonym">Moreton Bay pine</name>
    <dbReference type="NCBI Taxonomy" id="56994"/>
    <lineage>
        <taxon>Eukaryota</taxon>
        <taxon>Viridiplantae</taxon>
        <taxon>Streptophyta</taxon>
        <taxon>Embryophyta</taxon>
        <taxon>Tracheophyta</taxon>
        <taxon>Spermatophyta</taxon>
        <taxon>Pinopsida</taxon>
        <taxon>Pinidae</taxon>
        <taxon>Conifers II</taxon>
        <taxon>Araucariales</taxon>
        <taxon>Araucariaceae</taxon>
        <taxon>Araucaria</taxon>
    </lineage>
</organism>
<feature type="compositionally biased region" description="Polar residues" evidence="4">
    <location>
        <begin position="7"/>
        <end position="16"/>
    </location>
</feature>
<name>A0A0D6R1Y3_ARACU</name>
<comment type="similarity">
    <text evidence="1 3">Belongs to the short-chain dehydrogenases/reductases (SDR) family.</text>
</comment>
<reference evidence="5" key="1">
    <citation type="submission" date="2015-03" db="EMBL/GenBank/DDBJ databases">
        <title>A transcriptome of Araucaria cunninghamii, an australian fine timber species.</title>
        <authorList>
            <person name="Jing Yi C.J.Y."/>
            <person name="Yin San L.Y.S."/>
            <person name="Abdul Karim S.S."/>
            <person name="Wan Azmi N.N."/>
            <person name="Hercus R.R."/>
            <person name="Croft L.L."/>
        </authorList>
    </citation>
    <scope>NUCLEOTIDE SEQUENCE</scope>
    <source>
        <strain evidence="5">MI0301</strain>
        <tissue evidence="5">Leaf</tissue>
    </source>
</reference>
<evidence type="ECO:0000256" key="2">
    <source>
        <dbReference type="ARBA" id="ARBA00023002"/>
    </source>
</evidence>
<dbReference type="InterPro" id="IPR002347">
    <property type="entry name" value="SDR_fam"/>
</dbReference>
<evidence type="ECO:0000256" key="3">
    <source>
        <dbReference type="RuleBase" id="RU000363"/>
    </source>
</evidence>
<dbReference type="PROSITE" id="PS00061">
    <property type="entry name" value="ADH_SHORT"/>
    <property type="match status" value="1"/>
</dbReference>
<feature type="region of interest" description="Disordered" evidence="4">
    <location>
        <begin position="1"/>
        <end position="24"/>
    </location>
</feature>
<dbReference type="InterPro" id="IPR020904">
    <property type="entry name" value="Sc_DH/Rdtase_CS"/>
</dbReference>
<protein>
    <submittedName>
        <fullName evidence="5">Uncharacterized protein</fullName>
    </submittedName>
</protein>
<evidence type="ECO:0000256" key="4">
    <source>
        <dbReference type="SAM" id="MobiDB-lite"/>
    </source>
</evidence>
<accession>A0A0D6R1Y3</accession>
<dbReference type="SUPFAM" id="SSF51735">
    <property type="entry name" value="NAD(P)-binding Rossmann-fold domains"/>
    <property type="match status" value="1"/>
</dbReference>
<dbReference type="PRINTS" id="PR00080">
    <property type="entry name" value="SDRFAMILY"/>
</dbReference>
<evidence type="ECO:0000256" key="1">
    <source>
        <dbReference type="ARBA" id="ARBA00006484"/>
    </source>
</evidence>
<dbReference type="PANTHER" id="PTHR43180:SF30">
    <property type="entry name" value="MOMILACTONE A SYNTHASE"/>
    <property type="match status" value="1"/>
</dbReference>
<dbReference type="PANTHER" id="PTHR43180">
    <property type="entry name" value="3-OXOACYL-(ACYL-CARRIER-PROTEIN) REDUCTASE (AFU_ORTHOLOGUE AFUA_6G11210)"/>
    <property type="match status" value="1"/>
</dbReference>
<dbReference type="Pfam" id="PF00106">
    <property type="entry name" value="adh_short"/>
    <property type="match status" value="1"/>
</dbReference>
<dbReference type="GO" id="GO:0016491">
    <property type="term" value="F:oxidoreductase activity"/>
    <property type="evidence" value="ECO:0007669"/>
    <property type="project" value="UniProtKB-KW"/>
</dbReference>